<accession>A0ABS6K861</accession>
<keyword evidence="1" id="KW-0812">Transmembrane</keyword>
<dbReference type="Proteomes" id="UP001314681">
    <property type="component" value="Unassembled WGS sequence"/>
</dbReference>
<evidence type="ECO:0000256" key="1">
    <source>
        <dbReference type="SAM" id="Phobius"/>
    </source>
</evidence>
<dbReference type="Pfam" id="PF03747">
    <property type="entry name" value="ADP_ribosyl_GH"/>
    <property type="match status" value="1"/>
</dbReference>
<reference evidence="2 3" key="1">
    <citation type="submission" date="2021-06" db="EMBL/GenBank/DDBJ databases">
        <title>Description of novel taxa of the family Lachnospiraceae.</title>
        <authorList>
            <person name="Chaplin A.V."/>
            <person name="Sokolova S.R."/>
            <person name="Pikina A.P."/>
            <person name="Korzhanova M."/>
            <person name="Belova V."/>
            <person name="Korostin D."/>
            <person name="Efimov B.A."/>
        </authorList>
    </citation>
    <scope>NUCLEOTIDE SEQUENCE [LARGE SCALE GENOMIC DNA]</scope>
    <source>
        <strain evidence="2 3">ASD4241</strain>
    </source>
</reference>
<dbReference type="InterPro" id="IPR005502">
    <property type="entry name" value="Ribosyl_crysJ1"/>
</dbReference>
<keyword evidence="1" id="KW-0472">Membrane</keyword>
<name>A0ABS6K861_9FIRM</name>
<dbReference type="SUPFAM" id="SSF101478">
    <property type="entry name" value="ADP-ribosylglycohydrolase"/>
    <property type="match status" value="1"/>
</dbReference>
<evidence type="ECO:0000313" key="3">
    <source>
        <dbReference type="Proteomes" id="UP001314681"/>
    </source>
</evidence>
<proteinExistence type="predicted"/>
<gene>
    <name evidence="2" type="ORF">KTH90_11850</name>
</gene>
<dbReference type="Gene3D" id="1.10.4080.10">
    <property type="entry name" value="ADP-ribosylation/Crystallin J1"/>
    <property type="match status" value="1"/>
</dbReference>
<keyword evidence="1" id="KW-1133">Transmembrane helix</keyword>
<dbReference type="EMBL" id="JAHQCX010000007">
    <property type="protein sequence ID" value="MBU9726708.1"/>
    <property type="molecule type" value="Genomic_DNA"/>
</dbReference>
<sequence length="630" mass="70500">MQITYQEYLDKVHGGWIGKCLGGAAGAPVEGIKKVIPYEHYREVIRPDLPNDDLDLQLLWLEVLQKKGLSITSRDLADAWNLQCWYPFSEYGLFLKNYERGIMPPYSGSFNNPVFQEGEGCPIRSEIWGMIFPGNPEKAALYARMDGCLDHAGAAVWIEEYYAAMEAAAFAEPDIQKLIDSQLRYLPEGSRPRNCVEDVRRDYEAGCRDWQTARTRMMRKYAHFDFTNAVTNLGIVIIALLYGEGDMDATVNIAFRCGYDTDCTCATAAALLGITVGAAGIDPALKAMATDNFVIGIAVERDNNSIAALAKETCAVGILAKAADISGIPDDVNIPEPTGRGDNPGIQIEVNYTSQPAIGRMDQCTCDITLHNPCDHSVNGTVTVSGLPENWEISGNRQPVSLNAGESKSVPIQIKTTGRVKQINNKNLLQIEYAETVNEFGIAGAMVWQAVGPYFEALEKQDRPGQPSPHGEGCNLPTLECMVNNAAYLDKAYVDEQNFRKAFQEEDTVWINAYEDLLPLDETFTFQGQGAVYLRQTLISPEDRELWVVIGNNDGYRLWINQELVMEQDETRLWTPTNNYEIIRLAKGENEIVLKLLRRTESLKFSFGLRKYEGEHFHRKRWYTDFASGI</sequence>
<protein>
    <submittedName>
        <fullName evidence="2">ADP-ribosylglycohydrolase family protein</fullName>
    </submittedName>
</protein>
<feature type="transmembrane region" description="Helical" evidence="1">
    <location>
        <begin position="224"/>
        <end position="243"/>
    </location>
</feature>
<dbReference type="RefSeq" id="WP_158352822.1">
    <property type="nucleotide sequence ID" value="NZ_JAHQCX010000007.1"/>
</dbReference>
<organism evidence="2 3">
    <name type="scientific">Diplocloster modestus</name>
    <dbReference type="NCBI Taxonomy" id="2850322"/>
    <lineage>
        <taxon>Bacteria</taxon>
        <taxon>Bacillati</taxon>
        <taxon>Bacillota</taxon>
        <taxon>Clostridia</taxon>
        <taxon>Lachnospirales</taxon>
        <taxon>Lachnospiraceae</taxon>
        <taxon>Diplocloster</taxon>
    </lineage>
</organism>
<dbReference type="InterPro" id="IPR036705">
    <property type="entry name" value="Ribosyl_crysJ1_sf"/>
</dbReference>
<comment type="caution">
    <text evidence="2">The sequence shown here is derived from an EMBL/GenBank/DDBJ whole genome shotgun (WGS) entry which is preliminary data.</text>
</comment>
<keyword evidence="3" id="KW-1185">Reference proteome</keyword>
<evidence type="ECO:0000313" key="2">
    <source>
        <dbReference type="EMBL" id="MBU9726708.1"/>
    </source>
</evidence>